<comment type="caution">
    <text evidence="2">The sequence shown here is derived from an EMBL/GenBank/DDBJ whole genome shotgun (WGS) entry which is preliminary data.</text>
</comment>
<accession>A0AAD9N1K0</accession>
<dbReference type="AlphaFoldDB" id="A0AAD9N1K0"/>
<gene>
    <name evidence="2" type="ORF">LSH36_340g00011</name>
</gene>
<evidence type="ECO:0000256" key="1">
    <source>
        <dbReference type="SAM" id="MobiDB-lite"/>
    </source>
</evidence>
<evidence type="ECO:0000313" key="3">
    <source>
        <dbReference type="Proteomes" id="UP001208570"/>
    </source>
</evidence>
<dbReference type="Proteomes" id="UP001208570">
    <property type="component" value="Unassembled WGS sequence"/>
</dbReference>
<feature type="region of interest" description="Disordered" evidence="1">
    <location>
        <begin position="1"/>
        <end position="39"/>
    </location>
</feature>
<keyword evidence="3" id="KW-1185">Reference proteome</keyword>
<feature type="compositionally biased region" description="Polar residues" evidence="1">
    <location>
        <begin position="19"/>
        <end position="30"/>
    </location>
</feature>
<organism evidence="2 3">
    <name type="scientific">Paralvinella palmiformis</name>
    <dbReference type="NCBI Taxonomy" id="53620"/>
    <lineage>
        <taxon>Eukaryota</taxon>
        <taxon>Metazoa</taxon>
        <taxon>Spiralia</taxon>
        <taxon>Lophotrochozoa</taxon>
        <taxon>Annelida</taxon>
        <taxon>Polychaeta</taxon>
        <taxon>Sedentaria</taxon>
        <taxon>Canalipalpata</taxon>
        <taxon>Terebellida</taxon>
        <taxon>Terebelliformia</taxon>
        <taxon>Alvinellidae</taxon>
        <taxon>Paralvinella</taxon>
    </lineage>
</organism>
<proteinExistence type="predicted"/>
<sequence>MRRSQRRNNLQICRRRDSNTSGSDLWSNTLPLDHGGAPPPHVYQIRSDVAADDIRCDPISSDICVLLADGEVTEPRSSDSGIRQGPLCSD</sequence>
<name>A0AAD9N1K0_9ANNE</name>
<protein>
    <submittedName>
        <fullName evidence="2">Uncharacterized protein</fullName>
    </submittedName>
</protein>
<dbReference type="EMBL" id="JAODUP010000340">
    <property type="protein sequence ID" value="KAK2152063.1"/>
    <property type="molecule type" value="Genomic_DNA"/>
</dbReference>
<reference evidence="2" key="1">
    <citation type="journal article" date="2023" name="Mol. Biol. Evol.">
        <title>Third-Generation Sequencing Reveals the Adaptive Role of the Epigenome in Three Deep-Sea Polychaetes.</title>
        <authorList>
            <person name="Perez M."/>
            <person name="Aroh O."/>
            <person name="Sun Y."/>
            <person name="Lan Y."/>
            <person name="Juniper S.K."/>
            <person name="Young C.R."/>
            <person name="Angers B."/>
            <person name="Qian P.Y."/>
        </authorList>
    </citation>
    <scope>NUCLEOTIDE SEQUENCE</scope>
    <source>
        <strain evidence="2">P08H-3</strain>
    </source>
</reference>
<evidence type="ECO:0000313" key="2">
    <source>
        <dbReference type="EMBL" id="KAK2152063.1"/>
    </source>
</evidence>